<evidence type="ECO:0000313" key="2">
    <source>
        <dbReference type="EMBL" id="SFF02463.1"/>
    </source>
</evidence>
<accession>A0A1I2FBR7</accession>
<proteinExistence type="predicted"/>
<evidence type="ECO:0000313" key="3">
    <source>
        <dbReference type="Proteomes" id="UP000199516"/>
    </source>
</evidence>
<feature type="transmembrane region" description="Helical" evidence="1">
    <location>
        <begin position="6"/>
        <end position="28"/>
    </location>
</feature>
<organism evidence="2 3">
    <name type="scientific">Alteribacillus iranensis</name>
    <dbReference type="NCBI Taxonomy" id="930128"/>
    <lineage>
        <taxon>Bacteria</taxon>
        <taxon>Bacillati</taxon>
        <taxon>Bacillota</taxon>
        <taxon>Bacilli</taxon>
        <taxon>Bacillales</taxon>
        <taxon>Bacillaceae</taxon>
        <taxon>Alteribacillus</taxon>
    </lineage>
</organism>
<dbReference type="EMBL" id="FONT01000010">
    <property type="protein sequence ID" value="SFF02463.1"/>
    <property type="molecule type" value="Genomic_DNA"/>
</dbReference>
<reference evidence="2 3" key="1">
    <citation type="submission" date="2016-10" db="EMBL/GenBank/DDBJ databases">
        <authorList>
            <person name="de Groot N.N."/>
        </authorList>
    </citation>
    <scope>NUCLEOTIDE SEQUENCE [LARGE SCALE GENOMIC DNA]</scope>
    <source>
        <strain evidence="2 3">DSM 23995</strain>
    </source>
</reference>
<keyword evidence="1" id="KW-1133">Transmembrane helix</keyword>
<gene>
    <name evidence="2" type="ORF">SAMN05192532_11047</name>
</gene>
<keyword evidence="3" id="KW-1185">Reference proteome</keyword>
<protein>
    <submittedName>
        <fullName evidence="2">Uncharacterized protein</fullName>
    </submittedName>
</protein>
<dbReference type="Proteomes" id="UP000199516">
    <property type="component" value="Unassembled WGS sequence"/>
</dbReference>
<evidence type="ECO:0000256" key="1">
    <source>
        <dbReference type="SAM" id="Phobius"/>
    </source>
</evidence>
<name>A0A1I2FBR7_9BACI</name>
<dbReference type="AlphaFoldDB" id="A0A1I2FBR7"/>
<dbReference type="STRING" id="930128.SAMN05192532_11047"/>
<sequence length="36" mass="4037">MMAVELMATFGLAFGLVFSSVVMAFYFLKQAESKDR</sequence>
<keyword evidence="1" id="KW-0472">Membrane</keyword>
<keyword evidence="1" id="KW-0812">Transmembrane</keyword>